<accession>E3CXA9</accession>
<evidence type="ECO:0008006" key="3">
    <source>
        <dbReference type="Google" id="ProtNLM"/>
    </source>
</evidence>
<dbReference type="PaxDb" id="584708-Apau_1048"/>
<protein>
    <recommendedName>
        <fullName evidence="3">GspL periplasmic domain-containing protein</fullName>
    </recommendedName>
</protein>
<evidence type="ECO:0000313" key="2">
    <source>
        <dbReference type="Proteomes" id="UP000005096"/>
    </source>
</evidence>
<dbReference type="NCBIfam" id="NF041617">
    <property type="entry name" value="T2SS_L_SYNERG"/>
    <property type="match status" value="1"/>
</dbReference>
<dbReference type="EMBL" id="CM001022">
    <property type="protein sequence ID" value="EFQ23475.1"/>
    <property type="molecule type" value="Genomic_DNA"/>
</dbReference>
<evidence type="ECO:0000313" key="1">
    <source>
        <dbReference type="EMBL" id="EFQ23475.1"/>
    </source>
</evidence>
<gene>
    <name evidence="1" type="ORF">Apau_1048</name>
</gene>
<dbReference type="eggNOG" id="ENOG5032T7X">
    <property type="taxonomic scope" value="Bacteria"/>
</dbReference>
<dbReference type="Proteomes" id="UP000005096">
    <property type="component" value="Chromosome"/>
</dbReference>
<keyword evidence="2" id="KW-1185">Reference proteome</keyword>
<dbReference type="InterPro" id="IPR048115">
    <property type="entry name" value="T2SS_GspL_synerg"/>
</dbReference>
<name>E3CXA9_9BACT</name>
<reference evidence="1 2" key="1">
    <citation type="journal article" date="2010" name="Stand. Genomic Sci.">
        <title>Non-contiguous finished genome sequence of Aminomonas paucivorans type strain (GLU-3).</title>
        <authorList>
            <person name="Pitluck S."/>
            <person name="Yasawong M."/>
            <person name="Held B."/>
            <person name="Lapidus A."/>
            <person name="Nolan M."/>
            <person name="Copeland A."/>
            <person name="Lucas S."/>
            <person name="Del Rio T.G."/>
            <person name="Tice H."/>
            <person name="Cheng J.F."/>
            <person name="Chertkov O."/>
            <person name="Goodwin L."/>
            <person name="Tapia R."/>
            <person name="Han C."/>
            <person name="Liolios K."/>
            <person name="Ivanova N."/>
            <person name="Mavromatis K."/>
            <person name="Ovchinnikova G."/>
            <person name="Pati A."/>
            <person name="Chen A."/>
            <person name="Palaniappan K."/>
            <person name="Land M."/>
            <person name="Hauser L."/>
            <person name="Chang Y.J."/>
            <person name="Jeffries C.D."/>
            <person name="Pukall R."/>
            <person name="Spring S."/>
            <person name="Rohde M."/>
            <person name="Sikorski J."/>
            <person name="Goker M."/>
            <person name="Woyke T."/>
            <person name="Bristow J."/>
            <person name="Eisen J.A."/>
            <person name="Markowitz V."/>
            <person name="Hugenholtz P."/>
            <person name="Kyrpides N.C."/>
            <person name="Klenk H.P."/>
        </authorList>
    </citation>
    <scope>NUCLEOTIDE SEQUENCE [LARGE SCALE GENOMIC DNA]</scope>
    <source>
        <strain evidence="1 2">DSM 12260</strain>
    </source>
</reference>
<dbReference type="STRING" id="584708.Apau_1048"/>
<dbReference type="AlphaFoldDB" id="E3CXA9"/>
<proteinExistence type="predicted"/>
<sequence>MERRAAPPQFSLVDDPLPQGRGVRVVLGAPRTLSVQPFAFPFSQPGKVREALRLRLLPLLGEGLAQTLVVPLVTERRGKGCSGVAWIARRDELESLSARVGEARFWPAPLALLGEEPDGVLGVVEDDGVAALFVAGGIPRGYRWQRLSGQSPEDLRENLLAQGDALGCPGPCRVVDLRDPSQRERFLQEAPRGYGALPFLGDFDLSLRGAAHAESRSRSLHTLRRLSWILGLGGGLFCLAAGYQWLDGFRTQETATQAQYRVFRGAFGEESPGDPLMEAKRRLRRAGASSSGLSFGDLLALMGQAFKDQGQGVRLESLRYGPDKSEIQGSASTTEAVQAFRKRVDDGPLSAAMGDLQQIPGGGFRFVLTLKEDRP</sequence>
<dbReference type="HOGENOM" id="CLU_700055_0_0_0"/>
<organism evidence="1 2">
    <name type="scientific">Aminomonas paucivorans DSM 12260</name>
    <dbReference type="NCBI Taxonomy" id="584708"/>
    <lineage>
        <taxon>Bacteria</taxon>
        <taxon>Thermotogati</taxon>
        <taxon>Synergistota</taxon>
        <taxon>Synergistia</taxon>
        <taxon>Synergistales</taxon>
        <taxon>Synergistaceae</taxon>
        <taxon>Aminomonas</taxon>
    </lineage>
</organism>